<accession>A0A8J2JD38</accession>
<comment type="caution">
    <text evidence="4">The sequence shown here is derived from an EMBL/GenBank/DDBJ whole genome shotgun (WGS) entry which is preliminary data.</text>
</comment>
<keyword evidence="5" id="KW-1185">Reference proteome</keyword>
<evidence type="ECO:0000256" key="1">
    <source>
        <dbReference type="SAM" id="MobiDB-lite"/>
    </source>
</evidence>
<dbReference type="PROSITE" id="PS51203">
    <property type="entry name" value="CS"/>
    <property type="match status" value="1"/>
</dbReference>
<proteinExistence type="predicted"/>
<dbReference type="PROSITE" id="PS51048">
    <property type="entry name" value="SGS"/>
    <property type="match status" value="1"/>
</dbReference>
<feature type="compositionally biased region" description="Basic and acidic residues" evidence="1">
    <location>
        <begin position="1"/>
        <end position="13"/>
    </location>
</feature>
<reference evidence="4" key="1">
    <citation type="submission" date="2021-06" db="EMBL/GenBank/DDBJ databases">
        <authorList>
            <person name="Hodson N. C."/>
            <person name="Mongue J. A."/>
            <person name="Jaron S. K."/>
        </authorList>
    </citation>
    <scope>NUCLEOTIDE SEQUENCE</scope>
</reference>
<sequence>MEQENKPEVENPKVGDGNENSGGPREAGEVVKPPPNVRRDFYQTESDFVLTILAKNVNPNDVAVQFGSQTLEVRAKLADGEDYELKTNLFATIRPESSSYQVTKSKIEIRLRKDTASSWTALECVEKKPFVPTYPSSSKHQKNWDKVEKEIEEEIKEDEADINSLFAKIYNSGDEDMKKAMIKSMQESGGTVLSTNWTELSPFIGYFIWGASKNFGLPFVGNDRNEIKCDKEKFVSSSSLN</sequence>
<feature type="region of interest" description="Disordered" evidence="1">
    <location>
        <begin position="1"/>
        <end position="38"/>
    </location>
</feature>
<dbReference type="InterPro" id="IPR007052">
    <property type="entry name" value="CS_dom"/>
</dbReference>
<evidence type="ECO:0000313" key="5">
    <source>
        <dbReference type="Proteomes" id="UP000708208"/>
    </source>
</evidence>
<evidence type="ECO:0000259" key="2">
    <source>
        <dbReference type="PROSITE" id="PS51048"/>
    </source>
</evidence>
<dbReference type="InterPro" id="IPR044563">
    <property type="entry name" value="Sgt1-like"/>
</dbReference>
<protein>
    <submittedName>
        <fullName evidence="4">Uncharacterized protein</fullName>
    </submittedName>
</protein>
<dbReference type="OrthoDB" id="1898560at2759"/>
<organism evidence="4 5">
    <name type="scientific">Allacma fusca</name>
    <dbReference type="NCBI Taxonomy" id="39272"/>
    <lineage>
        <taxon>Eukaryota</taxon>
        <taxon>Metazoa</taxon>
        <taxon>Ecdysozoa</taxon>
        <taxon>Arthropoda</taxon>
        <taxon>Hexapoda</taxon>
        <taxon>Collembola</taxon>
        <taxon>Symphypleona</taxon>
        <taxon>Sminthuridae</taxon>
        <taxon>Allacma</taxon>
    </lineage>
</organism>
<feature type="domain" description="SGS" evidence="2">
    <location>
        <begin position="133"/>
        <end position="220"/>
    </location>
</feature>
<evidence type="ECO:0000313" key="4">
    <source>
        <dbReference type="EMBL" id="CAG7717371.1"/>
    </source>
</evidence>
<dbReference type="EMBL" id="CAJVCH010045232">
    <property type="protein sequence ID" value="CAG7717371.1"/>
    <property type="molecule type" value="Genomic_DNA"/>
</dbReference>
<dbReference type="Pfam" id="PF04969">
    <property type="entry name" value="CS"/>
    <property type="match status" value="1"/>
</dbReference>
<evidence type="ECO:0000259" key="3">
    <source>
        <dbReference type="PROSITE" id="PS51203"/>
    </source>
</evidence>
<dbReference type="Pfam" id="PF05002">
    <property type="entry name" value="SGS"/>
    <property type="match status" value="1"/>
</dbReference>
<dbReference type="Proteomes" id="UP000708208">
    <property type="component" value="Unassembled WGS sequence"/>
</dbReference>
<dbReference type="GO" id="GO:0051087">
    <property type="term" value="F:protein-folding chaperone binding"/>
    <property type="evidence" value="ECO:0007669"/>
    <property type="project" value="InterPro"/>
</dbReference>
<dbReference type="AlphaFoldDB" id="A0A8J2JD38"/>
<gene>
    <name evidence="4" type="ORF">AFUS01_LOCUS6831</name>
</gene>
<dbReference type="PANTHER" id="PTHR45862">
    <property type="entry name" value="PROTEIN SGT1 HOMOLOG"/>
    <property type="match status" value="1"/>
</dbReference>
<dbReference type="InterPro" id="IPR007699">
    <property type="entry name" value="SGS_dom"/>
</dbReference>
<name>A0A8J2JD38_9HEXA</name>
<feature type="domain" description="CS" evidence="3">
    <location>
        <begin position="34"/>
        <end position="123"/>
    </location>
</feature>